<dbReference type="EMBL" id="JASCZI010183413">
    <property type="protein sequence ID" value="MED6189362.1"/>
    <property type="molecule type" value="Genomic_DNA"/>
</dbReference>
<dbReference type="Proteomes" id="UP001341840">
    <property type="component" value="Unassembled WGS sequence"/>
</dbReference>
<evidence type="ECO:0000313" key="3">
    <source>
        <dbReference type="Proteomes" id="UP001341840"/>
    </source>
</evidence>
<evidence type="ECO:0000256" key="1">
    <source>
        <dbReference type="SAM" id="Coils"/>
    </source>
</evidence>
<keyword evidence="3" id="KW-1185">Reference proteome</keyword>
<accession>A0ABU6WTX1</accession>
<gene>
    <name evidence="2" type="ORF">PIB30_095320</name>
</gene>
<proteinExistence type="predicted"/>
<keyword evidence="1" id="KW-0175">Coiled coil</keyword>
<comment type="caution">
    <text evidence="2">The sequence shown here is derived from an EMBL/GenBank/DDBJ whole genome shotgun (WGS) entry which is preliminary data.</text>
</comment>
<reference evidence="2 3" key="1">
    <citation type="journal article" date="2023" name="Plants (Basel)">
        <title>Bridging the Gap: Combining Genomics and Transcriptomics Approaches to Understand Stylosanthes scabra, an Orphan Legume from the Brazilian Caatinga.</title>
        <authorList>
            <person name="Ferreira-Neto J.R.C."/>
            <person name="da Silva M.D."/>
            <person name="Binneck E."/>
            <person name="de Melo N.F."/>
            <person name="da Silva R.H."/>
            <person name="de Melo A.L.T.M."/>
            <person name="Pandolfi V."/>
            <person name="Bustamante F.O."/>
            <person name="Brasileiro-Vidal A.C."/>
            <person name="Benko-Iseppon A.M."/>
        </authorList>
    </citation>
    <scope>NUCLEOTIDE SEQUENCE [LARGE SCALE GENOMIC DNA]</scope>
    <source>
        <tissue evidence="2">Leaves</tissue>
    </source>
</reference>
<protein>
    <submittedName>
        <fullName evidence="2">Uncharacterized protein</fullName>
    </submittedName>
</protein>
<evidence type="ECO:0000313" key="2">
    <source>
        <dbReference type="EMBL" id="MED6189362.1"/>
    </source>
</evidence>
<name>A0ABU6WTX1_9FABA</name>
<sequence length="155" mass="17903">MPKKNRIYGVGSYFSRTLRTDLLLRSSRGTSEPLLSQQDTIEEFRTRIHGLTQELHQKVQQNEEAEKRVQQLLTQAELKMNATVDQAREELLREREECRKMKKEMAAYYASVRASGLGAGSITVTTPAAQHDGDGVKRRRRMTLMTTRTLRLYFL</sequence>
<feature type="coiled-coil region" evidence="1">
    <location>
        <begin position="48"/>
        <end position="104"/>
    </location>
</feature>
<feature type="non-terminal residue" evidence="2">
    <location>
        <position position="155"/>
    </location>
</feature>
<organism evidence="2 3">
    <name type="scientific">Stylosanthes scabra</name>
    <dbReference type="NCBI Taxonomy" id="79078"/>
    <lineage>
        <taxon>Eukaryota</taxon>
        <taxon>Viridiplantae</taxon>
        <taxon>Streptophyta</taxon>
        <taxon>Embryophyta</taxon>
        <taxon>Tracheophyta</taxon>
        <taxon>Spermatophyta</taxon>
        <taxon>Magnoliopsida</taxon>
        <taxon>eudicotyledons</taxon>
        <taxon>Gunneridae</taxon>
        <taxon>Pentapetalae</taxon>
        <taxon>rosids</taxon>
        <taxon>fabids</taxon>
        <taxon>Fabales</taxon>
        <taxon>Fabaceae</taxon>
        <taxon>Papilionoideae</taxon>
        <taxon>50 kb inversion clade</taxon>
        <taxon>dalbergioids sensu lato</taxon>
        <taxon>Dalbergieae</taxon>
        <taxon>Pterocarpus clade</taxon>
        <taxon>Stylosanthes</taxon>
    </lineage>
</organism>